<comment type="caution">
    <text evidence="2">The sequence shown here is derived from an EMBL/GenBank/DDBJ whole genome shotgun (WGS) entry which is preliminary data.</text>
</comment>
<feature type="transmembrane region" description="Helical" evidence="1">
    <location>
        <begin position="15"/>
        <end position="34"/>
    </location>
</feature>
<organism evidence="2">
    <name type="scientific">mine drainage metagenome</name>
    <dbReference type="NCBI Taxonomy" id="410659"/>
    <lineage>
        <taxon>unclassified sequences</taxon>
        <taxon>metagenomes</taxon>
        <taxon>ecological metagenomes</taxon>
    </lineage>
</organism>
<evidence type="ECO:0000313" key="2">
    <source>
        <dbReference type="EMBL" id="OIQ63438.1"/>
    </source>
</evidence>
<gene>
    <name evidence="2" type="ORF">GALL_550210</name>
</gene>
<evidence type="ECO:0000256" key="1">
    <source>
        <dbReference type="SAM" id="Phobius"/>
    </source>
</evidence>
<dbReference type="EMBL" id="MLJW01009008">
    <property type="protein sequence ID" value="OIQ63438.1"/>
    <property type="molecule type" value="Genomic_DNA"/>
</dbReference>
<accession>A0A1J5NXD9</accession>
<proteinExistence type="predicted"/>
<keyword evidence="1" id="KW-0812">Transmembrane</keyword>
<protein>
    <submittedName>
        <fullName evidence="2">Uncharacterized protein</fullName>
    </submittedName>
</protein>
<reference evidence="2" key="1">
    <citation type="submission" date="2016-10" db="EMBL/GenBank/DDBJ databases">
        <title>Sequence of Gallionella enrichment culture.</title>
        <authorList>
            <person name="Poehlein A."/>
            <person name="Muehling M."/>
            <person name="Daniel R."/>
        </authorList>
    </citation>
    <scope>NUCLEOTIDE SEQUENCE</scope>
</reference>
<keyword evidence="1" id="KW-0472">Membrane</keyword>
<sequence>MPAPHPNLTLFPRGLSAGARLLIYVLISIAIIAADTRFHGLDLFRAGINTLLYPLQTLIQTPSQTYDRVSGFFCQTGPAGTGKQHFTPRFYSV</sequence>
<keyword evidence="1" id="KW-1133">Transmembrane helix</keyword>
<dbReference type="AlphaFoldDB" id="A0A1J5NXD9"/>
<name>A0A1J5NXD9_9ZZZZ</name>